<name>A0A511MNH2_9NOCA</name>
<evidence type="ECO:0000313" key="4">
    <source>
        <dbReference type="EMBL" id="GEM41506.1"/>
    </source>
</evidence>
<reference evidence="4 5" key="1">
    <citation type="submission" date="2019-07" db="EMBL/GenBank/DDBJ databases">
        <title>Whole genome shotgun sequence of Nocardia ninae NBRC 108245.</title>
        <authorList>
            <person name="Hosoyama A."/>
            <person name="Uohara A."/>
            <person name="Ohji S."/>
            <person name="Ichikawa N."/>
        </authorList>
    </citation>
    <scope>NUCLEOTIDE SEQUENCE [LARGE SCALE GENOMIC DNA]</scope>
    <source>
        <strain evidence="4 5">NBRC 108245</strain>
    </source>
</reference>
<dbReference type="EMBL" id="BJXA01000052">
    <property type="protein sequence ID" value="GEM41506.1"/>
    <property type="molecule type" value="Genomic_DNA"/>
</dbReference>
<dbReference type="InterPro" id="IPR017684">
    <property type="entry name" value="Phosphono-pyrv_decarboxylase"/>
</dbReference>
<evidence type="ECO:0000256" key="1">
    <source>
        <dbReference type="ARBA" id="ARBA00022793"/>
    </source>
</evidence>
<dbReference type="GO" id="GO:0030976">
    <property type="term" value="F:thiamine pyrophosphate binding"/>
    <property type="evidence" value="ECO:0007669"/>
    <property type="project" value="InterPro"/>
</dbReference>
<dbReference type="PANTHER" id="PTHR42818:SF1">
    <property type="entry name" value="SULFOPYRUVATE DECARBOXYLASE"/>
    <property type="match status" value="1"/>
</dbReference>
<keyword evidence="1" id="KW-0210">Decarboxylase</keyword>
<comment type="caution">
    <text evidence="4">The sequence shown here is derived from an EMBL/GenBank/DDBJ whole genome shotgun (WGS) entry which is preliminary data.</text>
</comment>
<keyword evidence="5" id="KW-1185">Reference proteome</keyword>
<accession>A0A511MNH2</accession>
<protein>
    <submittedName>
        <fullName evidence="4">Thiamine pyrophosphate enzyme</fullName>
    </submittedName>
</protein>
<dbReference type="InterPro" id="IPR051818">
    <property type="entry name" value="TPP_dependent_decarboxylase"/>
</dbReference>
<keyword evidence="2" id="KW-0456">Lyase</keyword>
<dbReference type="GO" id="GO:0033980">
    <property type="term" value="F:phosphonopyruvate decarboxylase activity"/>
    <property type="evidence" value="ECO:0007669"/>
    <property type="project" value="InterPro"/>
</dbReference>
<feature type="domain" description="Thiamine pyrophosphate enzyme TPP-binding" evidence="3">
    <location>
        <begin position="227"/>
        <end position="346"/>
    </location>
</feature>
<proteinExistence type="predicted"/>
<dbReference type="PANTHER" id="PTHR42818">
    <property type="entry name" value="SULFOPYRUVATE DECARBOXYLASE SUBUNIT ALPHA"/>
    <property type="match status" value="1"/>
</dbReference>
<dbReference type="NCBIfam" id="TIGR03297">
    <property type="entry name" value="Ppyr-DeCO2ase"/>
    <property type="match status" value="1"/>
</dbReference>
<sequence length="390" mass="40399">MIDADELLGGLIARGVVDVAGVPCSYLTPVINRAASGVAAGYLPVTQEGEAVAIAAGCWLAGATACVMAQNSGLGNMVNPLTSLTHPSRIPVPLLISWRGEPGCPDEPQHELMGAITPELLELMRVGHAVLPSDAAELDACLDSGWAEMDRAQQPFAFVLRDGVLAAQQLAEPPLAAPVAPTVTSSPKAREAPTRMAALECLVGSVGDTAAVVSTTGKTSRELYTLADRPQHFYLVGAMGSASAVGLGVARHTRRPVVVIDGDGAALMRLGTLATVGAHAGPNLIHVLLDNGVHDSTGGQQSLAAQVDFPAVARACGYARVYDCADLAEFTDAIKVAQVEPGPTFVYLMIRPGSIAELGRPAVGPAEVARRFRAFVTASGEISERHDHVS</sequence>
<dbReference type="SUPFAM" id="SSF52518">
    <property type="entry name" value="Thiamin diphosphate-binding fold (THDP-binding)"/>
    <property type="match status" value="2"/>
</dbReference>
<dbReference type="InterPro" id="IPR029061">
    <property type="entry name" value="THDP-binding"/>
</dbReference>
<dbReference type="Gene3D" id="3.40.50.970">
    <property type="match status" value="2"/>
</dbReference>
<dbReference type="Pfam" id="PF02775">
    <property type="entry name" value="TPP_enzyme_C"/>
    <property type="match status" value="1"/>
</dbReference>
<evidence type="ECO:0000259" key="3">
    <source>
        <dbReference type="Pfam" id="PF02775"/>
    </source>
</evidence>
<dbReference type="GO" id="GO:0000287">
    <property type="term" value="F:magnesium ion binding"/>
    <property type="evidence" value="ECO:0007669"/>
    <property type="project" value="UniProtKB-ARBA"/>
</dbReference>
<evidence type="ECO:0000256" key="2">
    <source>
        <dbReference type="ARBA" id="ARBA00023239"/>
    </source>
</evidence>
<dbReference type="Proteomes" id="UP000321424">
    <property type="component" value="Unassembled WGS sequence"/>
</dbReference>
<gene>
    <name evidence="4" type="ORF">NN4_60250</name>
</gene>
<organism evidence="4 5">
    <name type="scientific">Nocardia ninae NBRC 108245</name>
    <dbReference type="NCBI Taxonomy" id="1210091"/>
    <lineage>
        <taxon>Bacteria</taxon>
        <taxon>Bacillati</taxon>
        <taxon>Actinomycetota</taxon>
        <taxon>Actinomycetes</taxon>
        <taxon>Mycobacteriales</taxon>
        <taxon>Nocardiaceae</taxon>
        <taxon>Nocardia</taxon>
    </lineage>
</organism>
<dbReference type="InterPro" id="IPR011766">
    <property type="entry name" value="TPP_enzyme_TPP-bd"/>
</dbReference>
<dbReference type="RefSeq" id="WP_147138472.1">
    <property type="nucleotide sequence ID" value="NZ_BJXA01000052.1"/>
</dbReference>
<dbReference type="OrthoDB" id="9785953at2"/>
<dbReference type="GO" id="GO:0032923">
    <property type="term" value="P:organic phosphonate biosynthetic process"/>
    <property type="evidence" value="ECO:0007669"/>
    <property type="project" value="InterPro"/>
</dbReference>
<dbReference type="AlphaFoldDB" id="A0A511MNH2"/>
<evidence type="ECO:0000313" key="5">
    <source>
        <dbReference type="Proteomes" id="UP000321424"/>
    </source>
</evidence>
<dbReference type="CDD" id="cd07035">
    <property type="entry name" value="TPP_PYR_POX_like"/>
    <property type="match status" value="1"/>
</dbReference>